<dbReference type="Proteomes" id="UP000063308">
    <property type="component" value="Chromosome"/>
</dbReference>
<dbReference type="EMBL" id="AP014685">
    <property type="protein sequence ID" value="BAR62497.1"/>
    <property type="molecule type" value="Genomic_DNA"/>
</dbReference>
<evidence type="ECO:0000313" key="1">
    <source>
        <dbReference type="EMBL" id="BAR62497.1"/>
    </source>
</evidence>
<gene>
    <name evidence="1" type="ORF">NK6_9358</name>
</gene>
<organism evidence="1 2">
    <name type="scientific">Bradyrhizobium diazoefficiens</name>
    <dbReference type="NCBI Taxonomy" id="1355477"/>
    <lineage>
        <taxon>Bacteria</taxon>
        <taxon>Pseudomonadati</taxon>
        <taxon>Pseudomonadota</taxon>
        <taxon>Alphaproteobacteria</taxon>
        <taxon>Hyphomicrobiales</taxon>
        <taxon>Nitrobacteraceae</taxon>
        <taxon>Bradyrhizobium</taxon>
    </lineage>
</organism>
<accession>A0A0E4FY73</accession>
<name>A0A0E4FY73_9BRAD</name>
<reference evidence="1 2" key="1">
    <citation type="submission" date="2014-11" db="EMBL/GenBank/DDBJ databases">
        <title>Symbiosis island explosion on the genome of extra-slow-growing strains of soybean bradyrhizobia with massive insertion sequences.</title>
        <authorList>
            <person name="Iida T."/>
            <person name="Minamisawa K."/>
        </authorList>
    </citation>
    <scope>NUCLEOTIDE SEQUENCE [LARGE SCALE GENOMIC DNA]</scope>
    <source>
        <strain evidence="1 2">NK6</strain>
    </source>
</reference>
<protein>
    <submittedName>
        <fullName evidence="1">Uncharacterized protein</fullName>
    </submittedName>
</protein>
<sequence>MISQLRKKLSFLRVGRQVTDEGALGGICAELFQLSLHVFHCSYSVP</sequence>
<proteinExistence type="predicted"/>
<evidence type="ECO:0000313" key="2">
    <source>
        <dbReference type="Proteomes" id="UP000063308"/>
    </source>
</evidence>
<dbReference type="AlphaFoldDB" id="A0A0E4FY73"/>